<dbReference type="EMBL" id="CAJHJT010000001">
    <property type="protein sequence ID" value="CAD6995213.1"/>
    <property type="molecule type" value="Genomic_DNA"/>
</dbReference>
<accession>A0A811UD67</accession>
<name>A0A811UD67_CERCA</name>
<keyword evidence="3" id="KW-1185">Reference proteome</keyword>
<dbReference type="Proteomes" id="UP000606786">
    <property type="component" value="Unassembled WGS sequence"/>
</dbReference>
<feature type="chain" id="PRO_5032683823" evidence="1">
    <location>
        <begin position="17"/>
        <end position="221"/>
    </location>
</feature>
<feature type="signal peptide" evidence="1">
    <location>
        <begin position="1"/>
        <end position="16"/>
    </location>
</feature>
<keyword evidence="1" id="KW-0732">Signal</keyword>
<dbReference type="AlphaFoldDB" id="A0A811UD67"/>
<sequence length="221" mass="24375">MSLTLTLTVMLTTIVALTDLQRQHEARRHVNVAKSLFMVFNKCNNSRIPKVTNKTRALENNNNNNNEKAVQRKQTLTTALTTNTTTINNKWAATMQIPNENDVIAALIQKPPNRDCEPTYAEALKTARVTLVLGVSKVKLVDIQDSIMVLNGLKKPLAFTVVMISPGQLIADSKDNSTAKQITKTATNLSDWSVVKLTTVAGEDIHPTHNFTVLDNGKLTL</sequence>
<gene>
    <name evidence="2" type="ORF">CCAP1982_LOCUS3932</name>
</gene>
<reference evidence="2" key="1">
    <citation type="submission" date="2020-11" db="EMBL/GenBank/DDBJ databases">
        <authorList>
            <person name="Whitehead M."/>
        </authorList>
    </citation>
    <scope>NUCLEOTIDE SEQUENCE</scope>
    <source>
        <strain evidence="2">EGII</strain>
    </source>
</reference>
<comment type="caution">
    <text evidence="2">The sequence shown here is derived from an EMBL/GenBank/DDBJ whole genome shotgun (WGS) entry which is preliminary data.</text>
</comment>
<evidence type="ECO:0000313" key="2">
    <source>
        <dbReference type="EMBL" id="CAD6995213.1"/>
    </source>
</evidence>
<organism evidence="2 3">
    <name type="scientific">Ceratitis capitata</name>
    <name type="common">Mediterranean fruit fly</name>
    <name type="synonym">Tephritis capitata</name>
    <dbReference type="NCBI Taxonomy" id="7213"/>
    <lineage>
        <taxon>Eukaryota</taxon>
        <taxon>Metazoa</taxon>
        <taxon>Ecdysozoa</taxon>
        <taxon>Arthropoda</taxon>
        <taxon>Hexapoda</taxon>
        <taxon>Insecta</taxon>
        <taxon>Pterygota</taxon>
        <taxon>Neoptera</taxon>
        <taxon>Endopterygota</taxon>
        <taxon>Diptera</taxon>
        <taxon>Brachycera</taxon>
        <taxon>Muscomorpha</taxon>
        <taxon>Tephritoidea</taxon>
        <taxon>Tephritidae</taxon>
        <taxon>Ceratitis</taxon>
        <taxon>Ceratitis</taxon>
    </lineage>
</organism>
<evidence type="ECO:0000256" key="1">
    <source>
        <dbReference type="SAM" id="SignalP"/>
    </source>
</evidence>
<proteinExistence type="predicted"/>
<protein>
    <submittedName>
        <fullName evidence="2">(Mediterranean fruit fly) hypothetical protein</fullName>
    </submittedName>
</protein>
<evidence type="ECO:0000313" key="3">
    <source>
        <dbReference type="Proteomes" id="UP000606786"/>
    </source>
</evidence>